<comment type="caution">
    <text evidence="2">The sequence shown here is derived from an EMBL/GenBank/DDBJ whole genome shotgun (WGS) entry which is preliminary data.</text>
</comment>
<sequence length="86" mass="10199">MARTTLTYEDDIDEWVMERLVPGQKRGIWLRYALETTYAVDGILDEMFEPYQYEERQELIEAAVKKEVERRTNGPHDYDNASNDPL</sequence>
<gene>
    <name evidence="2" type="ORF">ACFQJC_14430</name>
</gene>
<dbReference type="EMBL" id="JBHTAA010000005">
    <property type="protein sequence ID" value="MFC7204713.1"/>
    <property type="molecule type" value="Genomic_DNA"/>
</dbReference>
<organism evidence="2 3">
    <name type="scientific">Haloferax namakaokahaiae</name>
    <dbReference type="NCBI Taxonomy" id="1748331"/>
    <lineage>
        <taxon>Archaea</taxon>
        <taxon>Methanobacteriati</taxon>
        <taxon>Methanobacteriota</taxon>
        <taxon>Stenosarchaea group</taxon>
        <taxon>Halobacteria</taxon>
        <taxon>Halobacteriales</taxon>
        <taxon>Haloferacaceae</taxon>
        <taxon>Haloferax</taxon>
    </lineage>
</organism>
<dbReference type="Proteomes" id="UP001596481">
    <property type="component" value="Unassembled WGS sequence"/>
</dbReference>
<evidence type="ECO:0000313" key="2">
    <source>
        <dbReference type="EMBL" id="MFC7204713.1"/>
    </source>
</evidence>
<dbReference type="AlphaFoldDB" id="A0ABD5ZIJ2"/>
<name>A0ABD5ZIJ2_9EURY</name>
<dbReference type="RefSeq" id="WP_390224635.1">
    <property type="nucleotide sequence ID" value="NZ_JBHTAA010000005.1"/>
</dbReference>
<reference evidence="2 3" key="1">
    <citation type="journal article" date="2019" name="Int. J. Syst. Evol. Microbiol.">
        <title>The Global Catalogue of Microorganisms (GCM) 10K type strain sequencing project: providing services to taxonomists for standard genome sequencing and annotation.</title>
        <authorList>
            <consortium name="The Broad Institute Genomics Platform"/>
            <consortium name="The Broad Institute Genome Sequencing Center for Infectious Disease"/>
            <person name="Wu L."/>
            <person name="Ma J."/>
        </authorList>
    </citation>
    <scope>NUCLEOTIDE SEQUENCE [LARGE SCALE GENOMIC DNA]</scope>
    <source>
        <strain evidence="2 3">DSM 29988</strain>
    </source>
</reference>
<proteinExistence type="predicted"/>
<evidence type="ECO:0000313" key="3">
    <source>
        <dbReference type="Proteomes" id="UP001596481"/>
    </source>
</evidence>
<feature type="compositionally biased region" description="Basic and acidic residues" evidence="1">
    <location>
        <begin position="67"/>
        <end position="79"/>
    </location>
</feature>
<keyword evidence="3" id="KW-1185">Reference proteome</keyword>
<accession>A0ABD5ZIJ2</accession>
<evidence type="ECO:0000256" key="1">
    <source>
        <dbReference type="SAM" id="MobiDB-lite"/>
    </source>
</evidence>
<protein>
    <submittedName>
        <fullName evidence="2">Uncharacterized protein</fullName>
    </submittedName>
</protein>
<feature type="region of interest" description="Disordered" evidence="1">
    <location>
        <begin position="67"/>
        <end position="86"/>
    </location>
</feature>